<dbReference type="RefSeq" id="WP_057794069.1">
    <property type="nucleotide sequence ID" value="NZ_CAXIBE010000008.1"/>
</dbReference>
<evidence type="ECO:0000256" key="14">
    <source>
        <dbReference type="ARBA" id="ARBA00042883"/>
    </source>
</evidence>
<accession>A0AAW7YZD3</accession>
<dbReference type="EMBL" id="CP013926">
    <property type="protein sequence ID" value="AMJ73240.1"/>
    <property type="molecule type" value="Genomic_DNA"/>
</dbReference>
<reference evidence="17 19" key="1">
    <citation type="submission" date="2015-12" db="EMBL/GenBank/DDBJ databases">
        <title>Intraspecies pangenome expansion in the marine bacterium Alteromonas.</title>
        <authorList>
            <person name="Lopez-Perez M."/>
            <person name="Rodriguez-Valera F."/>
        </authorList>
    </citation>
    <scope>NUCLEOTIDE SEQUENCE [LARGE SCALE GENOMIC DNA]</scope>
    <source>
        <strain evidence="17 19">LMG 21861</strain>
    </source>
</reference>
<dbReference type="PANTHER" id="PTHR21600:SF91">
    <property type="entry name" value="DUAL-SPECIFICITY RNA PSEUDOURIDINE SYNTHASE RLUA"/>
    <property type="match status" value="1"/>
</dbReference>
<dbReference type="GO" id="GO:0160142">
    <property type="term" value="F:23S rRNA pseudouridine(746) synthase activity"/>
    <property type="evidence" value="ECO:0007669"/>
    <property type="project" value="UniProtKB-EC"/>
</dbReference>
<sequence>MANPAFVYNPPVQPYLTILYQDDDILVANKPSGLLSVPGKAEEHKDSLISRVNTVFPTATVVHRLDMATSGIMVMALNKESHRHISKQFELRQTKKRYFARVFGNVKNSEGEVNLPLICDWPNRPKQMVDYARGKKALTHYEVVDVIPKVSPQPVNSAASASSYTSPSTSTTSELSETLVALYPVTGRSHQLRVHMLELGHPILGDRLYAHAEALSMAERLQLHAESLSFAHPASEDWLTFQTPIPFTAYAHYSPAPLSID</sequence>
<comment type="catalytic activity">
    <reaction evidence="5">
        <text>uridine(32) in tRNA = pseudouridine(32) in tRNA</text>
        <dbReference type="Rhea" id="RHEA:42544"/>
        <dbReference type="Rhea" id="RHEA-COMP:10107"/>
        <dbReference type="Rhea" id="RHEA-COMP:10108"/>
        <dbReference type="ChEBI" id="CHEBI:65314"/>
        <dbReference type="ChEBI" id="CHEBI:65315"/>
        <dbReference type="EC" id="5.4.99.28"/>
    </reaction>
</comment>
<evidence type="ECO:0000256" key="15">
    <source>
        <dbReference type="ARBA" id="ARBA00043143"/>
    </source>
</evidence>
<evidence type="ECO:0000256" key="7">
    <source>
        <dbReference type="ARBA" id="ARBA00037305"/>
    </source>
</evidence>
<dbReference type="EC" id="5.4.99.28" evidence="8"/>
<keyword evidence="2" id="KW-0698">rRNA processing</keyword>
<dbReference type="PANTHER" id="PTHR21600">
    <property type="entry name" value="MITOCHONDRIAL RNA PSEUDOURIDINE SYNTHASE"/>
    <property type="match status" value="1"/>
</dbReference>
<feature type="domain" description="Pseudouridine synthase RsuA/RluA-like" evidence="16">
    <location>
        <begin position="24"/>
        <end position="196"/>
    </location>
</feature>
<dbReference type="GO" id="GO:0000455">
    <property type="term" value="P:enzyme-directed rRNA pseudouridine synthesis"/>
    <property type="evidence" value="ECO:0007669"/>
    <property type="project" value="TreeGrafter"/>
</dbReference>
<evidence type="ECO:0000313" key="19">
    <source>
        <dbReference type="Proteomes" id="UP000056750"/>
    </source>
</evidence>
<dbReference type="GO" id="GO:0160151">
    <property type="term" value="F:tRNA pseudouridine(32) synthase activity"/>
    <property type="evidence" value="ECO:0007669"/>
    <property type="project" value="UniProtKB-EC"/>
</dbReference>
<dbReference type="SUPFAM" id="SSF55120">
    <property type="entry name" value="Pseudouridine synthase"/>
    <property type="match status" value="1"/>
</dbReference>
<dbReference type="Gene3D" id="3.30.2350.10">
    <property type="entry name" value="Pseudouridine synthase"/>
    <property type="match status" value="1"/>
</dbReference>
<evidence type="ECO:0000256" key="6">
    <source>
        <dbReference type="ARBA" id="ARBA00036916"/>
    </source>
</evidence>
<dbReference type="Proteomes" id="UP000056750">
    <property type="component" value="Chromosome"/>
</dbReference>
<evidence type="ECO:0000256" key="9">
    <source>
        <dbReference type="ARBA" id="ARBA00038945"/>
    </source>
</evidence>
<evidence type="ECO:0000256" key="2">
    <source>
        <dbReference type="ARBA" id="ARBA00022552"/>
    </source>
</evidence>
<dbReference type="AlphaFoldDB" id="A0AAW7YZD3"/>
<dbReference type="InterPro" id="IPR006145">
    <property type="entry name" value="PsdUridine_synth_RsuA/RluA"/>
</dbReference>
<keyword evidence="19" id="KW-1185">Reference proteome</keyword>
<gene>
    <name evidence="17" type="ORF">AVL57_04155</name>
    <name evidence="18" type="ORF">Q4527_04165</name>
</gene>
<comment type="catalytic activity">
    <reaction evidence="6">
        <text>uridine(746) in 23S rRNA = pseudouridine(746) in 23S rRNA</text>
        <dbReference type="Rhea" id="RHEA:42548"/>
        <dbReference type="Rhea" id="RHEA-COMP:10109"/>
        <dbReference type="Rhea" id="RHEA-COMP:10110"/>
        <dbReference type="ChEBI" id="CHEBI:65314"/>
        <dbReference type="ChEBI" id="CHEBI:65315"/>
        <dbReference type="EC" id="5.4.99.29"/>
    </reaction>
</comment>
<evidence type="ECO:0000256" key="11">
    <source>
        <dbReference type="ARBA" id="ARBA00041266"/>
    </source>
</evidence>
<dbReference type="GO" id="GO:0003723">
    <property type="term" value="F:RNA binding"/>
    <property type="evidence" value="ECO:0007669"/>
    <property type="project" value="InterPro"/>
</dbReference>
<dbReference type="InterPro" id="IPR006224">
    <property type="entry name" value="PsdUridine_synth_RluA-like_CS"/>
</dbReference>
<dbReference type="EMBL" id="JAUOQI010000002">
    <property type="protein sequence ID" value="MDO6576569.1"/>
    <property type="molecule type" value="Genomic_DNA"/>
</dbReference>
<name>A0AAW7YZD3_9ALTE</name>
<dbReference type="InterPro" id="IPR050188">
    <property type="entry name" value="RluA_PseudoU_synthase"/>
</dbReference>
<evidence type="ECO:0000256" key="13">
    <source>
        <dbReference type="ARBA" id="ARBA00042844"/>
    </source>
</evidence>
<evidence type="ECO:0000313" key="17">
    <source>
        <dbReference type="EMBL" id="AMJ73240.1"/>
    </source>
</evidence>
<evidence type="ECO:0000256" key="4">
    <source>
        <dbReference type="ARBA" id="ARBA00023235"/>
    </source>
</evidence>
<keyword evidence="3" id="KW-0819">tRNA processing</keyword>
<dbReference type="PROSITE" id="PS01129">
    <property type="entry name" value="PSI_RLU"/>
    <property type="match status" value="1"/>
</dbReference>
<evidence type="ECO:0000256" key="3">
    <source>
        <dbReference type="ARBA" id="ARBA00022694"/>
    </source>
</evidence>
<organism evidence="18 20">
    <name type="scientific">Alteromonas stellipolaris</name>
    <dbReference type="NCBI Taxonomy" id="233316"/>
    <lineage>
        <taxon>Bacteria</taxon>
        <taxon>Pseudomonadati</taxon>
        <taxon>Pseudomonadota</taxon>
        <taxon>Gammaproteobacteria</taxon>
        <taxon>Alteromonadales</taxon>
        <taxon>Alteromonadaceae</taxon>
        <taxon>Alteromonas/Salinimonas group</taxon>
        <taxon>Alteromonas</taxon>
    </lineage>
</organism>
<evidence type="ECO:0000256" key="12">
    <source>
        <dbReference type="ARBA" id="ARBA00042372"/>
    </source>
</evidence>
<evidence type="ECO:0000256" key="1">
    <source>
        <dbReference type="ARBA" id="ARBA00010876"/>
    </source>
</evidence>
<evidence type="ECO:0000256" key="5">
    <source>
        <dbReference type="ARBA" id="ARBA00036184"/>
    </source>
</evidence>
<evidence type="ECO:0000259" key="16">
    <source>
        <dbReference type="Pfam" id="PF00849"/>
    </source>
</evidence>
<dbReference type="GO" id="GO:0008033">
    <property type="term" value="P:tRNA processing"/>
    <property type="evidence" value="ECO:0007669"/>
    <property type="project" value="UniProtKB-KW"/>
</dbReference>
<evidence type="ECO:0000256" key="10">
    <source>
        <dbReference type="ARBA" id="ARBA00039988"/>
    </source>
</evidence>
<dbReference type="EC" id="5.4.99.29" evidence="9"/>
<keyword evidence="4" id="KW-0413">Isomerase</keyword>
<comment type="function">
    <text evidence="7">Dual specificity enzyme that catalyzes the synthesis of pseudouridine from uracil-746 in 23S ribosomal RNA and from uracil-32 in the anticodon stem and loop of transfer RNAs.</text>
</comment>
<evidence type="ECO:0000313" key="20">
    <source>
        <dbReference type="Proteomes" id="UP001170717"/>
    </source>
</evidence>
<reference evidence="18" key="2">
    <citation type="submission" date="2023-07" db="EMBL/GenBank/DDBJ databases">
        <title>Genome content predicts the carbon catabolic preferences of heterotrophic bacteria.</title>
        <authorList>
            <person name="Gralka M."/>
        </authorList>
    </citation>
    <scope>NUCLEOTIDE SEQUENCE</scope>
    <source>
        <strain evidence="18">F2M12</strain>
    </source>
</reference>
<evidence type="ECO:0000256" key="8">
    <source>
        <dbReference type="ARBA" id="ARBA00038944"/>
    </source>
</evidence>
<dbReference type="InterPro" id="IPR020103">
    <property type="entry name" value="PsdUridine_synth_cat_dom_sf"/>
</dbReference>
<dbReference type="Proteomes" id="UP001170717">
    <property type="component" value="Unassembled WGS sequence"/>
</dbReference>
<dbReference type="Pfam" id="PF00849">
    <property type="entry name" value="PseudoU_synth_2"/>
    <property type="match status" value="1"/>
</dbReference>
<dbReference type="KEGG" id="asq:AVL57_04155"/>
<proteinExistence type="inferred from homology"/>
<dbReference type="CDD" id="cd02869">
    <property type="entry name" value="PseudoU_synth_RluA_like"/>
    <property type="match status" value="1"/>
</dbReference>
<evidence type="ECO:0000313" key="18">
    <source>
        <dbReference type="EMBL" id="MDO6576569.1"/>
    </source>
</evidence>
<protein>
    <recommendedName>
        <fullName evidence="10">Dual-specificity RNA pseudouridine synthase RluA</fullName>
        <ecNumber evidence="8">5.4.99.28</ecNumber>
        <ecNumber evidence="9">5.4.99.29</ecNumber>
    </recommendedName>
    <alternativeName>
        <fullName evidence="11">23S rRNA pseudouridine(746) synthase</fullName>
    </alternativeName>
    <alternativeName>
        <fullName evidence="14">Ribosomal large subunit pseudouridine synthase A</fullName>
    </alternativeName>
    <alternativeName>
        <fullName evidence="13">rRNA pseudouridylate synthase A</fullName>
    </alternativeName>
    <alternativeName>
        <fullName evidence="15">rRNA-uridine isomerase A</fullName>
    </alternativeName>
    <alternativeName>
        <fullName evidence="12">tRNA pseudouridine(32) synthase</fullName>
    </alternativeName>
</protein>
<comment type="similarity">
    <text evidence="1">Belongs to the pseudouridine synthase RluA family.</text>
</comment>